<dbReference type="EMBL" id="CAJOBB010001391">
    <property type="protein sequence ID" value="CAF3850639.1"/>
    <property type="molecule type" value="Genomic_DNA"/>
</dbReference>
<dbReference type="Proteomes" id="UP000663868">
    <property type="component" value="Unassembled WGS sequence"/>
</dbReference>
<evidence type="ECO:0000313" key="4">
    <source>
        <dbReference type="Proteomes" id="UP000663860"/>
    </source>
</evidence>
<evidence type="ECO:0000256" key="1">
    <source>
        <dbReference type="SAM" id="MobiDB-lite"/>
    </source>
</evidence>
<feature type="region of interest" description="Disordered" evidence="1">
    <location>
        <begin position="89"/>
        <end position="109"/>
    </location>
</feature>
<dbReference type="EMBL" id="CAJNOE010000037">
    <property type="protein sequence ID" value="CAF0785790.1"/>
    <property type="molecule type" value="Genomic_DNA"/>
</dbReference>
<evidence type="ECO:0000313" key="3">
    <source>
        <dbReference type="EMBL" id="CAF3850639.1"/>
    </source>
</evidence>
<dbReference type="Proteomes" id="UP000663860">
    <property type="component" value="Unassembled WGS sequence"/>
</dbReference>
<evidence type="ECO:0000313" key="2">
    <source>
        <dbReference type="EMBL" id="CAF0785790.1"/>
    </source>
</evidence>
<proteinExistence type="predicted"/>
<gene>
    <name evidence="2" type="ORF">IZO911_LOCUS6111</name>
    <name evidence="3" type="ORF">KXQ929_LOCUS20078</name>
</gene>
<dbReference type="AlphaFoldDB" id="A0A813RK57"/>
<name>A0A813RK57_9BILA</name>
<protein>
    <submittedName>
        <fullName evidence="2">Uncharacterized protein</fullName>
    </submittedName>
</protein>
<reference evidence="2" key="1">
    <citation type="submission" date="2021-02" db="EMBL/GenBank/DDBJ databases">
        <authorList>
            <person name="Nowell W R."/>
        </authorList>
    </citation>
    <scope>NUCLEOTIDE SEQUENCE</scope>
</reference>
<accession>A0A813RK57</accession>
<comment type="caution">
    <text evidence="2">The sequence shown here is derived from an EMBL/GenBank/DDBJ whole genome shotgun (WGS) entry which is preliminary data.</text>
</comment>
<organism evidence="2 4">
    <name type="scientific">Adineta steineri</name>
    <dbReference type="NCBI Taxonomy" id="433720"/>
    <lineage>
        <taxon>Eukaryota</taxon>
        <taxon>Metazoa</taxon>
        <taxon>Spiralia</taxon>
        <taxon>Gnathifera</taxon>
        <taxon>Rotifera</taxon>
        <taxon>Eurotatoria</taxon>
        <taxon>Bdelloidea</taxon>
        <taxon>Adinetida</taxon>
        <taxon>Adinetidae</taxon>
        <taxon>Adineta</taxon>
    </lineage>
</organism>
<sequence>MDPTLDDISIEVNEDLRSENILPGQQEYSSSDVYNHFTVASQNPAAQQFQINGDINESFSTRDLVVATNIRSNNQSSLPPLFGIISGASQNTSNQIPTIGVSRWGSSGP</sequence>